<dbReference type="AlphaFoldDB" id="A0AAD5IBG7"/>
<evidence type="ECO:0000256" key="2">
    <source>
        <dbReference type="ARBA" id="ARBA00004167"/>
    </source>
</evidence>
<comment type="caution">
    <text evidence="13">The sequence shown here is derived from an EMBL/GenBank/DDBJ whole genome shotgun (WGS) entry which is preliminary data.</text>
</comment>
<evidence type="ECO:0008006" key="15">
    <source>
        <dbReference type="Google" id="ProtNLM"/>
    </source>
</evidence>
<keyword evidence="11 12" id="KW-0472">Membrane</keyword>
<evidence type="ECO:0000256" key="4">
    <source>
        <dbReference type="ARBA" id="ARBA00022617"/>
    </source>
</evidence>
<evidence type="ECO:0000313" key="14">
    <source>
        <dbReference type="Proteomes" id="UP001064489"/>
    </source>
</evidence>
<feature type="transmembrane region" description="Helical" evidence="12">
    <location>
        <begin position="49"/>
        <end position="70"/>
    </location>
</feature>
<keyword evidence="8" id="KW-0560">Oxidoreductase</keyword>
<evidence type="ECO:0000256" key="1">
    <source>
        <dbReference type="ARBA" id="ARBA00001971"/>
    </source>
</evidence>
<dbReference type="GO" id="GO:0004497">
    <property type="term" value="F:monooxygenase activity"/>
    <property type="evidence" value="ECO:0007669"/>
    <property type="project" value="UniProtKB-KW"/>
</dbReference>
<comment type="subcellular location">
    <subcellularLocation>
        <location evidence="2">Membrane</location>
        <topology evidence="2">Single-pass membrane protein</topology>
    </subcellularLocation>
</comment>
<keyword evidence="7 12" id="KW-1133">Transmembrane helix</keyword>
<comment type="cofactor">
    <cofactor evidence="1">
        <name>heme</name>
        <dbReference type="ChEBI" id="CHEBI:30413"/>
    </cofactor>
</comment>
<keyword evidence="4" id="KW-0349">Heme</keyword>
<dbReference type="InterPro" id="IPR001128">
    <property type="entry name" value="Cyt_P450"/>
</dbReference>
<organism evidence="13 14">
    <name type="scientific">Acer negundo</name>
    <name type="common">Box elder</name>
    <dbReference type="NCBI Taxonomy" id="4023"/>
    <lineage>
        <taxon>Eukaryota</taxon>
        <taxon>Viridiplantae</taxon>
        <taxon>Streptophyta</taxon>
        <taxon>Embryophyta</taxon>
        <taxon>Tracheophyta</taxon>
        <taxon>Spermatophyta</taxon>
        <taxon>Magnoliopsida</taxon>
        <taxon>eudicotyledons</taxon>
        <taxon>Gunneridae</taxon>
        <taxon>Pentapetalae</taxon>
        <taxon>rosids</taxon>
        <taxon>malvids</taxon>
        <taxon>Sapindales</taxon>
        <taxon>Sapindaceae</taxon>
        <taxon>Hippocastanoideae</taxon>
        <taxon>Acereae</taxon>
        <taxon>Acer</taxon>
    </lineage>
</organism>
<keyword evidence="5 12" id="KW-0812">Transmembrane</keyword>
<gene>
    <name evidence="13" type="ORF">LWI28_000821</name>
</gene>
<proteinExistence type="inferred from homology"/>
<sequence length="104" mass="11836">MVFGREEEVDDFDDDGVEEEVQAAVYVVLGLGDDIYDFEFITFGAGRRICYGLVFGSTVEIALAMLLYHFDRKFPNGMTAEAAEDLEMTEVVGITRRRKDDLYF</sequence>
<dbReference type="SUPFAM" id="SSF48264">
    <property type="entry name" value="Cytochrome P450"/>
    <property type="match status" value="1"/>
</dbReference>
<dbReference type="Pfam" id="PF00067">
    <property type="entry name" value="p450"/>
    <property type="match status" value="1"/>
</dbReference>
<evidence type="ECO:0000256" key="7">
    <source>
        <dbReference type="ARBA" id="ARBA00022989"/>
    </source>
</evidence>
<dbReference type="InterPro" id="IPR036396">
    <property type="entry name" value="Cyt_P450_sf"/>
</dbReference>
<dbReference type="GO" id="GO:0016020">
    <property type="term" value="C:membrane"/>
    <property type="evidence" value="ECO:0007669"/>
    <property type="project" value="UniProtKB-SubCell"/>
</dbReference>
<dbReference type="EMBL" id="JAJSOW010000106">
    <property type="protein sequence ID" value="KAI9159675.1"/>
    <property type="molecule type" value="Genomic_DNA"/>
</dbReference>
<dbReference type="GO" id="GO:0020037">
    <property type="term" value="F:heme binding"/>
    <property type="evidence" value="ECO:0007669"/>
    <property type="project" value="InterPro"/>
</dbReference>
<accession>A0AAD5IBG7</accession>
<protein>
    <recommendedName>
        <fullName evidence="15">Cytochrome P450</fullName>
    </recommendedName>
</protein>
<keyword evidence="10" id="KW-0503">Monooxygenase</keyword>
<keyword evidence="6" id="KW-0479">Metal-binding</keyword>
<evidence type="ECO:0000256" key="11">
    <source>
        <dbReference type="ARBA" id="ARBA00023136"/>
    </source>
</evidence>
<evidence type="ECO:0000256" key="5">
    <source>
        <dbReference type="ARBA" id="ARBA00022692"/>
    </source>
</evidence>
<dbReference type="InterPro" id="IPR052306">
    <property type="entry name" value="CYP450_71D"/>
</dbReference>
<reference evidence="13" key="1">
    <citation type="journal article" date="2022" name="Plant J.">
        <title>Strategies of tolerance reflected in two North American maple genomes.</title>
        <authorList>
            <person name="McEvoy S.L."/>
            <person name="Sezen U.U."/>
            <person name="Trouern-Trend A."/>
            <person name="McMahon S.M."/>
            <person name="Schaberg P.G."/>
            <person name="Yang J."/>
            <person name="Wegrzyn J.L."/>
            <person name="Swenson N.G."/>
        </authorList>
    </citation>
    <scope>NUCLEOTIDE SEQUENCE</scope>
    <source>
        <strain evidence="13">91603</strain>
    </source>
</reference>
<dbReference type="GO" id="GO:0005506">
    <property type="term" value="F:iron ion binding"/>
    <property type="evidence" value="ECO:0007669"/>
    <property type="project" value="InterPro"/>
</dbReference>
<evidence type="ECO:0000256" key="10">
    <source>
        <dbReference type="ARBA" id="ARBA00023033"/>
    </source>
</evidence>
<dbReference type="PANTHER" id="PTHR47953">
    <property type="entry name" value="OS08G0105600 PROTEIN"/>
    <property type="match status" value="1"/>
</dbReference>
<dbReference type="GO" id="GO:0016705">
    <property type="term" value="F:oxidoreductase activity, acting on paired donors, with incorporation or reduction of molecular oxygen"/>
    <property type="evidence" value="ECO:0007669"/>
    <property type="project" value="InterPro"/>
</dbReference>
<comment type="similarity">
    <text evidence="3">Belongs to the cytochrome P450 family.</text>
</comment>
<dbReference type="Proteomes" id="UP001064489">
    <property type="component" value="Chromosome 2"/>
</dbReference>
<evidence type="ECO:0000256" key="9">
    <source>
        <dbReference type="ARBA" id="ARBA00023004"/>
    </source>
</evidence>
<evidence type="ECO:0000313" key="13">
    <source>
        <dbReference type="EMBL" id="KAI9159675.1"/>
    </source>
</evidence>
<evidence type="ECO:0000256" key="8">
    <source>
        <dbReference type="ARBA" id="ARBA00023002"/>
    </source>
</evidence>
<keyword evidence="14" id="KW-1185">Reference proteome</keyword>
<keyword evidence="9" id="KW-0408">Iron</keyword>
<evidence type="ECO:0000256" key="6">
    <source>
        <dbReference type="ARBA" id="ARBA00022723"/>
    </source>
</evidence>
<reference evidence="13" key="2">
    <citation type="submission" date="2023-02" db="EMBL/GenBank/DDBJ databases">
        <authorList>
            <person name="Swenson N.G."/>
            <person name="Wegrzyn J.L."/>
            <person name="Mcevoy S.L."/>
        </authorList>
    </citation>
    <scope>NUCLEOTIDE SEQUENCE</scope>
    <source>
        <strain evidence="13">91603</strain>
        <tissue evidence="13">Leaf</tissue>
    </source>
</reference>
<dbReference type="Gene3D" id="1.10.630.10">
    <property type="entry name" value="Cytochrome P450"/>
    <property type="match status" value="1"/>
</dbReference>
<name>A0AAD5IBG7_ACENE</name>
<dbReference type="PANTHER" id="PTHR47953:SF19">
    <property type="entry name" value="OS06G0641600 PROTEIN"/>
    <property type="match status" value="1"/>
</dbReference>
<evidence type="ECO:0000256" key="3">
    <source>
        <dbReference type="ARBA" id="ARBA00010617"/>
    </source>
</evidence>
<evidence type="ECO:0000256" key="12">
    <source>
        <dbReference type="SAM" id="Phobius"/>
    </source>
</evidence>